<dbReference type="OrthoDB" id="9778494at2"/>
<evidence type="ECO:0000256" key="2">
    <source>
        <dbReference type="SAM" id="SignalP"/>
    </source>
</evidence>
<dbReference type="AlphaFoldDB" id="A0A2N9L2B6"/>
<dbReference type="InterPro" id="IPR019734">
    <property type="entry name" value="TPR_rpt"/>
</dbReference>
<dbReference type="PROSITE" id="PS50005">
    <property type="entry name" value="TPR"/>
    <property type="match status" value="1"/>
</dbReference>
<proteinExistence type="predicted"/>
<organism evidence="3 4">
    <name type="scientific">Candidatus Sulfuritelmatomonas gaucii</name>
    <dbReference type="NCBI Taxonomy" id="2043161"/>
    <lineage>
        <taxon>Bacteria</taxon>
        <taxon>Pseudomonadati</taxon>
        <taxon>Acidobacteriota</taxon>
        <taxon>Terriglobia</taxon>
        <taxon>Terriglobales</taxon>
        <taxon>Acidobacteriaceae</taxon>
        <taxon>Candidatus Sulfuritelmatomonas</taxon>
    </lineage>
</organism>
<reference evidence="4" key="1">
    <citation type="submission" date="2018-02" db="EMBL/GenBank/DDBJ databases">
        <authorList>
            <person name="Hausmann B."/>
        </authorList>
    </citation>
    <scope>NUCLEOTIDE SEQUENCE [LARGE SCALE GENOMIC DNA]</scope>
    <source>
        <strain evidence="4">Peat soil MAG SbA5</strain>
    </source>
</reference>
<dbReference type="PANTHER" id="PTHR45588">
    <property type="entry name" value="TPR DOMAIN-CONTAINING PROTEIN"/>
    <property type="match status" value="1"/>
</dbReference>
<accession>A0A2N9L2B6</accession>
<evidence type="ECO:0000313" key="4">
    <source>
        <dbReference type="Proteomes" id="UP000239735"/>
    </source>
</evidence>
<name>A0A2N9L2B6_9BACT</name>
<dbReference type="Proteomes" id="UP000239735">
    <property type="component" value="Unassembled WGS sequence"/>
</dbReference>
<evidence type="ECO:0000256" key="1">
    <source>
        <dbReference type="PROSITE-ProRule" id="PRU00339"/>
    </source>
</evidence>
<dbReference type="SUPFAM" id="SSF48452">
    <property type="entry name" value="TPR-like"/>
    <property type="match status" value="2"/>
</dbReference>
<evidence type="ECO:0000313" key="3">
    <source>
        <dbReference type="EMBL" id="SPE17390.1"/>
    </source>
</evidence>
<sequence>MKNLAVFAMLFALSGAWAQDSTLKPVVLMPGLGNLHHPVSTTNSEAQQFFDQGLRLVYAFNHEEAARSFRHAAELDPKLAMAWWGVTLAVGPNYNLPVDPEREKIAESAIEKAKSLYADAPQIEKDYVDAMARRFSGDANPDYHQLDLDYSRAMRELSQKYPDDLDAATLFADSMMNLRPWRLWNADGTPAEGTNEIVSTLEGVLRRDPHHMGAMHLYIHAVEASPHPERALPFAEEIATLAPAAGHLVHMPAHIYERTGNFDGARAQNAAAAKADEDYAAATGSQGLYMMMYYSHNLHFGAVSASMQGRCAEAKQFADRLAGNLRPALKDMPMVEPFVAMPFAIAVRCRQWDDVMAASEPAAQTPTLKAFWLYSRGIALAVQSKTAEAAALEQQLAAIEKATSHDDLYMPPVENHTWQIYHIADDVLAARIATAKGDKPGAIELLRDAVATQDKLLYDEPSDWYYPVRESLGGMLLQAGDVKGAEQVFRDDLEKNPRNPRSLFGLADALTRQHRDYEASWVKQQLQTAWQGADVELKVEDL</sequence>
<feature type="signal peptide" evidence="2">
    <location>
        <begin position="1"/>
        <end position="18"/>
    </location>
</feature>
<feature type="repeat" description="TPR" evidence="1">
    <location>
        <begin position="46"/>
        <end position="79"/>
    </location>
</feature>
<dbReference type="PANTHER" id="PTHR45588:SF1">
    <property type="entry name" value="WW DOMAIN-CONTAINING PROTEIN"/>
    <property type="match status" value="1"/>
</dbReference>
<gene>
    <name evidence="3" type="ORF">SBA5_10076</name>
</gene>
<dbReference type="InterPro" id="IPR011990">
    <property type="entry name" value="TPR-like_helical_dom_sf"/>
</dbReference>
<dbReference type="Gene3D" id="1.25.40.10">
    <property type="entry name" value="Tetratricopeptide repeat domain"/>
    <property type="match status" value="2"/>
</dbReference>
<keyword evidence="1" id="KW-0802">TPR repeat</keyword>
<dbReference type="EMBL" id="OKRB01000001">
    <property type="protein sequence ID" value="SPE17390.1"/>
    <property type="molecule type" value="Genomic_DNA"/>
</dbReference>
<feature type="chain" id="PRO_5014886580" evidence="2">
    <location>
        <begin position="19"/>
        <end position="542"/>
    </location>
</feature>
<protein>
    <submittedName>
        <fullName evidence="3">Tetratricopeptide repeat protein</fullName>
    </submittedName>
</protein>
<keyword evidence="2" id="KW-0732">Signal</keyword>